<feature type="transmembrane region" description="Helical" evidence="11">
    <location>
        <begin position="239"/>
        <end position="261"/>
    </location>
</feature>
<evidence type="ECO:0000256" key="11">
    <source>
        <dbReference type="SAM" id="Phobius"/>
    </source>
</evidence>
<evidence type="ECO:0000256" key="5">
    <source>
        <dbReference type="ARBA" id="ARBA00022692"/>
    </source>
</evidence>
<organism evidence="13 14">
    <name type="scientific">Eiseniibacteriota bacterium</name>
    <dbReference type="NCBI Taxonomy" id="2212470"/>
    <lineage>
        <taxon>Bacteria</taxon>
        <taxon>Candidatus Eiseniibacteriota</taxon>
    </lineage>
</organism>
<comment type="subcellular location">
    <subcellularLocation>
        <location evidence="3">Cell envelope</location>
    </subcellularLocation>
    <subcellularLocation>
        <location evidence="2">Membrane</location>
        <topology evidence="2">Multi-pass membrane protein</topology>
    </subcellularLocation>
</comment>
<dbReference type="AlphaFoldDB" id="A0A538T2D3"/>
<keyword evidence="8 11" id="KW-0472">Membrane</keyword>
<evidence type="ECO:0000256" key="10">
    <source>
        <dbReference type="SAM" id="MobiDB-lite"/>
    </source>
</evidence>
<evidence type="ECO:0000256" key="4">
    <source>
        <dbReference type="ARBA" id="ARBA00007931"/>
    </source>
</evidence>
<protein>
    <submittedName>
        <fullName evidence="13">HlyD family efflux transporter periplasmic adaptor subunit</fullName>
    </submittedName>
</protein>
<dbReference type="Proteomes" id="UP000320913">
    <property type="component" value="Unassembled WGS sequence"/>
</dbReference>
<evidence type="ECO:0000256" key="6">
    <source>
        <dbReference type="ARBA" id="ARBA00022989"/>
    </source>
</evidence>
<feature type="domain" description="Peptidase M50" evidence="12">
    <location>
        <begin position="181"/>
        <end position="258"/>
    </location>
</feature>
<dbReference type="Gene3D" id="2.40.50.100">
    <property type="match status" value="1"/>
</dbReference>
<comment type="caution">
    <text evidence="13">The sequence shown here is derived from an EMBL/GenBank/DDBJ whole genome shotgun (WGS) entry which is preliminary data.</text>
</comment>
<accession>A0A538T2D3</accession>
<proteinExistence type="inferred from homology"/>
<evidence type="ECO:0000256" key="1">
    <source>
        <dbReference type="ARBA" id="ARBA00001947"/>
    </source>
</evidence>
<feature type="region of interest" description="Disordered" evidence="10">
    <location>
        <begin position="395"/>
        <end position="427"/>
    </location>
</feature>
<dbReference type="GO" id="GO:0030313">
    <property type="term" value="C:cell envelope"/>
    <property type="evidence" value="ECO:0007669"/>
    <property type="project" value="UniProtKB-SubCell"/>
</dbReference>
<reference evidence="13 14" key="1">
    <citation type="journal article" date="2019" name="Nat. Microbiol.">
        <title>Mediterranean grassland soil C-N compound turnover is dependent on rainfall and depth, and is mediated by genomically divergent microorganisms.</title>
        <authorList>
            <person name="Diamond S."/>
            <person name="Andeer P.F."/>
            <person name="Li Z."/>
            <person name="Crits-Christoph A."/>
            <person name="Burstein D."/>
            <person name="Anantharaman K."/>
            <person name="Lane K.R."/>
            <person name="Thomas B.C."/>
            <person name="Pan C."/>
            <person name="Northen T.R."/>
            <person name="Banfield J.F."/>
        </authorList>
    </citation>
    <scope>NUCLEOTIDE SEQUENCE [LARGE SCALE GENOMIC DNA]</scope>
    <source>
        <strain evidence="13">WS_5</strain>
    </source>
</reference>
<feature type="transmembrane region" description="Helical" evidence="11">
    <location>
        <begin position="174"/>
        <end position="191"/>
    </location>
</feature>
<dbReference type="InterPro" id="IPR008915">
    <property type="entry name" value="Peptidase_M50"/>
</dbReference>
<dbReference type="InterPro" id="IPR050465">
    <property type="entry name" value="UPF0194_transport"/>
</dbReference>
<evidence type="ECO:0000259" key="12">
    <source>
        <dbReference type="Pfam" id="PF02163"/>
    </source>
</evidence>
<dbReference type="Gene3D" id="2.40.30.170">
    <property type="match status" value="1"/>
</dbReference>
<feature type="transmembrane region" description="Helical" evidence="11">
    <location>
        <begin position="437"/>
        <end position="455"/>
    </location>
</feature>
<feature type="transmembrane region" description="Helical" evidence="11">
    <location>
        <begin position="267"/>
        <end position="285"/>
    </location>
</feature>
<feature type="coiled-coil region" evidence="9">
    <location>
        <begin position="600"/>
        <end position="627"/>
    </location>
</feature>
<evidence type="ECO:0000313" key="13">
    <source>
        <dbReference type="EMBL" id="TMQ57684.1"/>
    </source>
</evidence>
<gene>
    <name evidence="13" type="ORF">E6K75_06415</name>
</gene>
<feature type="transmembrane region" description="Helical" evidence="11">
    <location>
        <begin position="342"/>
        <end position="362"/>
    </location>
</feature>
<dbReference type="Pfam" id="PF02163">
    <property type="entry name" value="Peptidase_M50"/>
    <property type="match status" value="1"/>
</dbReference>
<comment type="cofactor">
    <cofactor evidence="1">
        <name>Zn(2+)</name>
        <dbReference type="ChEBI" id="CHEBI:29105"/>
    </cofactor>
</comment>
<dbReference type="SUPFAM" id="SSF111369">
    <property type="entry name" value="HlyD-like secretion proteins"/>
    <property type="match status" value="1"/>
</dbReference>
<feature type="non-terminal residue" evidence="13">
    <location>
        <position position="742"/>
    </location>
</feature>
<keyword evidence="6 11" id="KW-1133">Transmembrane helix</keyword>
<keyword evidence="7 9" id="KW-0175">Coiled coil</keyword>
<dbReference type="GO" id="GO:0016020">
    <property type="term" value="C:membrane"/>
    <property type="evidence" value="ECO:0007669"/>
    <property type="project" value="UniProtKB-SubCell"/>
</dbReference>
<dbReference type="PANTHER" id="PTHR32347">
    <property type="entry name" value="EFFLUX SYSTEM COMPONENT YKNX-RELATED"/>
    <property type="match status" value="1"/>
</dbReference>
<dbReference type="PANTHER" id="PTHR32347:SF23">
    <property type="entry name" value="BLL5650 PROTEIN"/>
    <property type="match status" value="1"/>
</dbReference>
<dbReference type="GO" id="GO:0006508">
    <property type="term" value="P:proteolysis"/>
    <property type="evidence" value="ECO:0007669"/>
    <property type="project" value="InterPro"/>
</dbReference>
<dbReference type="CDD" id="cd05709">
    <property type="entry name" value="S2P-M50"/>
    <property type="match status" value="1"/>
</dbReference>
<sequence>MPGGAATPSPPRLRNDLIVRRQQTPRGVFVVVKDPASGDFYRFGEVEDFILQQLDGVTPLEEIRRRAESRFGAPLPDGALEIFVQKLDKNRLLETDRAPRRDRGHSGGRVRGNLLYLRLPVFDPTRLFDWLLPRARFFFTRRFMTFSAAVIVLAAATLAMSWTSFRGDLTRVSFPSAIPTLIAVLFILVSMHEFAHGMACRHFGGEVREVGFMLIYFAPACYCNVSDAWLFPERAKRMWVGFAGPYFELFLWALAVFAWQVTEADSWISYIALLVMIGSGVKTLVNFNPLIKLDGYYLLSDFLEIPNLRRKSFRYVGSLIKRLMGSSDPLETTASPRERRVYLTYGAIATVYSFSLLGFMTMKAGGILIGKGQPVALALFGAMVGSRFRSRIRGLMGKGTPDDDPDEPTSAPDAESGNEPEKKPRSSRSFWTERRRFVIAGAVGVSLLALVFGRVELRVSGPVSVLPVENADVRAGVAGVVDEVVVDEGDRVRAGDLIARLSDQTLLSDLQTTEAEIREAHANLQKLEAGPTAAEIAVARATLARAADQAAYARSQSSRVAQAFELKLVSRREFEDTEALASAAKGEKVEAQRRLDVLLAGTRREEIEAARARVEALETRQSHLAEETRRLTVVSPVAGVVATPSRELRAMVRQYVPTGGLIAKVYDIETVVAQIMVSERDIGEVRPGQRIEVRTRAHPGVAFRGVVTSIAVAADASQTMALPTSSSGSRSAAAKMFLVTSR</sequence>
<feature type="transmembrane region" description="Helical" evidence="11">
    <location>
        <begin position="143"/>
        <end position="162"/>
    </location>
</feature>
<evidence type="ECO:0000256" key="7">
    <source>
        <dbReference type="ARBA" id="ARBA00023054"/>
    </source>
</evidence>
<feature type="transmembrane region" description="Helical" evidence="11">
    <location>
        <begin position="368"/>
        <end position="388"/>
    </location>
</feature>
<name>A0A538T2D3_UNCEI</name>
<keyword evidence="5 11" id="KW-0812">Transmembrane</keyword>
<evidence type="ECO:0000313" key="14">
    <source>
        <dbReference type="Proteomes" id="UP000320913"/>
    </source>
</evidence>
<evidence type="ECO:0000256" key="3">
    <source>
        <dbReference type="ARBA" id="ARBA00004196"/>
    </source>
</evidence>
<evidence type="ECO:0000256" key="9">
    <source>
        <dbReference type="SAM" id="Coils"/>
    </source>
</evidence>
<dbReference type="Gene3D" id="1.10.287.470">
    <property type="entry name" value="Helix hairpin bin"/>
    <property type="match status" value="1"/>
</dbReference>
<evidence type="ECO:0000256" key="8">
    <source>
        <dbReference type="ARBA" id="ARBA00023136"/>
    </source>
</evidence>
<evidence type="ECO:0000256" key="2">
    <source>
        <dbReference type="ARBA" id="ARBA00004141"/>
    </source>
</evidence>
<dbReference type="EMBL" id="VBOV01000161">
    <property type="protein sequence ID" value="TMQ57684.1"/>
    <property type="molecule type" value="Genomic_DNA"/>
</dbReference>
<comment type="similarity">
    <text evidence="4">Belongs to the peptidase M50B family.</text>
</comment>